<dbReference type="NCBIfam" id="NF004684">
    <property type="entry name" value="PRK06027.1"/>
    <property type="match status" value="1"/>
</dbReference>
<dbReference type="PIRSF" id="PIRSF036480">
    <property type="entry name" value="FormyFH4_hydr"/>
    <property type="match status" value="1"/>
</dbReference>
<dbReference type="NCBIfam" id="TIGR00655">
    <property type="entry name" value="PurU"/>
    <property type="match status" value="1"/>
</dbReference>
<evidence type="ECO:0000259" key="5">
    <source>
        <dbReference type="PROSITE" id="PS51671"/>
    </source>
</evidence>
<dbReference type="InterPro" id="IPR044074">
    <property type="entry name" value="PurU_ACT"/>
</dbReference>
<evidence type="ECO:0000256" key="2">
    <source>
        <dbReference type="ARBA" id="ARBA00022801"/>
    </source>
</evidence>
<accession>A0ABP6SQE5</accession>
<organism evidence="6 7">
    <name type="scientific">Cryptosporangium minutisporangium</name>
    <dbReference type="NCBI Taxonomy" id="113569"/>
    <lineage>
        <taxon>Bacteria</taxon>
        <taxon>Bacillati</taxon>
        <taxon>Actinomycetota</taxon>
        <taxon>Actinomycetes</taxon>
        <taxon>Cryptosporangiales</taxon>
        <taxon>Cryptosporangiaceae</taxon>
        <taxon>Cryptosporangium</taxon>
    </lineage>
</organism>
<evidence type="ECO:0000313" key="7">
    <source>
        <dbReference type="Proteomes" id="UP001501676"/>
    </source>
</evidence>
<keyword evidence="1 3" id="KW-0554">One-carbon metabolism</keyword>
<comment type="similarity">
    <text evidence="3">Belongs to the PurU family.</text>
</comment>
<reference evidence="7" key="1">
    <citation type="journal article" date="2019" name="Int. J. Syst. Evol. Microbiol.">
        <title>The Global Catalogue of Microorganisms (GCM) 10K type strain sequencing project: providing services to taxonomists for standard genome sequencing and annotation.</title>
        <authorList>
            <consortium name="The Broad Institute Genomics Platform"/>
            <consortium name="The Broad Institute Genome Sequencing Center for Infectious Disease"/>
            <person name="Wu L."/>
            <person name="Ma J."/>
        </authorList>
    </citation>
    <scope>NUCLEOTIDE SEQUENCE [LARGE SCALE GENOMIC DNA]</scope>
    <source>
        <strain evidence="7">JCM 9458</strain>
    </source>
</reference>
<dbReference type="InterPro" id="IPR002912">
    <property type="entry name" value="ACT_dom"/>
</dbReference>
<dbReference type="InterPro" id="IPR036477">
    <property type="entry name" value="Formyl_transf_N_sf"/>
</dbReference>
<keyword evidence="3" id="KW-0658">Purine biosynthesis</keyword>
<comment type="catalytic activity">
    <reaction evidence="3">
        <text>(6R)-10-formyltetrahydrofolate + H2O = (6S)-5,6,7,8-tetrahydrofolate + formate + H(+)</text>
        <dbReference type="Rhea" id="RHEA:19833"/>
        <dbReference type="ChEBI" id="CHEBI:15377"/>
        <dbReference type="ChEBI" id="CHEBI:15378"/>
        <dbReference type="ChEBI" id="CHEBI:15740"/>
        <dbReference type="ChEBI" id="CHEBI:57453"/>
        <dbReference type="ChEBI" id="CHEBI:195366"/>
        <dbReference type="EC" id="3.5.1.10"/>
    </reaction>
</comment>
<dbReference type="Pfam" id="PF00551">
    <property type="entry name" value="Formyl_trans_N"/>
    <property type="match status" value="1"/>
</dbReference>
<keyword evidence="2 3" id="KW-0378">Hydrolase</keyword>
<dbReference type="Gene3D" id="3.40.50.170">
    <property type="entry name" value="Formyl transferase, N-terminal domain"/>
    <property type="match status" value="1"/>
</dbReference>
<dbReference type="PANTHER" id="PTHR42706:SF1">
    <property type="entry name" value="FORMYLTETRAHYDROFOLATE DEFORMYLASE 2, MITOCHONDRIAL"/>
    <property type="match status" value="1"/>
</dbReference>
<dbReference type="EC" id="3.5.1.10" evidence="3 4"/>
<protein>
    <recommendedName>
        <fullName evidence="3 4">Formyltetrahydrofolate deformylase</fullName>
        <ecNumber evidence="3 4">3.5.1.10</ecNumber>
    </recommendedName>
    <alternativeName>
        <fullName evidence="3">Formyl-FH(4) hydrolase</fullName>
    </alternativeName>
</protein>
<dbReference type="RefSeq" id="WP_345726168.1">
    <property type="nucleotide sequence ID" value="NZ_BAAAYN010000002.1"/>
</dbReference>
<dbReference type="InterPro" id="IPR002376">
    <property type="entry name" value="Formyl_transf_N"/>
</dbReference>
<evidence type="ECO:0000256" key="4">
    <source>
        <dbReference type="NCBIfam" id="TIGR00655"/>
    </source>
</evidence>
<feature type="domain" description="ACT" evidence="5">
    <location>
        <begin position="19"/>
        <end position="101"/>
    </location>
</feature>
<dbReference type="InterPro" id="IPR045865">
    <property type="entry name" value="ACT-like_dom_sf"/>
</dbReference>
<gene>
    <name evidence="6" type="primary">purU_1</name>
    <name evidence="3" type="synonym">purU</name>
    <name evidence="6" type="ORF">GCM10020369_03920</name>
</gene>
<dbReference type="Gene3D" id="3.30.70.260">
    <property type="match status" value="1"/>
</dbReference>
<dbReference type="Proteomes" id="UP001501676">
    <property type="component" value="Unassembled WGS sequence"/>
</dbReference>
<dbReference type="PROSITE" id="PS51671">
    <property type="entry name" value="ACT"/>
    <property type="match status" value="1"/>
</dbReference>
<proteinExistence type="inferred from homology"/>
<dbReference type="InterPro" id="IPR004810">
    <property type="entry name" value="PurU"/>
</dbReference>
<dbReference type="SUPFAM" id="SSF53328">
    <property type="entry name" value="Formyltransferase"/>
    <property type="match status" value="1"/>
</dbReference>
<sequence length="296" mass="32617">MSESSFTGRLAASPQPQFVLTLSCADRSGIVHAVAGQLAGAGCNILESQQFGDPFTGRFFMRVHISGPPGRGAPELREQFAPVATEFGMDWEVHDLAVRPRVLILVSKLGHCLNDLLFRRETGALKIDVPAIVSNHPDFAALARWHGVPFHHLPVTPDTKPEAEAKLRALVDEHQIDLVVLARYMQVLSDDLCRDLTGRAINIHHSFLPSFKGARPYHQAHARGVKLIGATAHYVTAALDEGPIIEQEVARVDHTDAPEDMVAVGRDVECLALSRAVRWHVEHRILLNGDRTVVFR</sequence>
<dbReference type="CDD" id="cd08648">
    <property type="entry name" value="FMT_core_Formyl-FH4-Hydrolase_C"/>
    <property type="match status" value="1"/>
</dbReference>
<name>A0ABP6SQE5_9ACTN</name>
<keyword evidence="7" id="KW-1185">Reference proteome</keyword>
<dbReference type="SUPFAM" id="SSF55021">
    <property type="entry name" value="ACT-like"/>
    <property type="match status" value="1"/>
</dbReference>
<evidence type="ECO:0000256" key="3">
    <source>
        <dbReference type="HAMAP-Rule" id="MF_01927"/>
    </source>
</evidence>
<dbReference type="HAMAP" id="MF_01927">
    <property type="entry name" value="PurU"/>
    <property type="match status" value="1"/>
</dbReference>
<comment type="caution">
    <text evidence="6">The sequence shown here is derived from an EMBL/GenBank/DDBJ whole genome shotgun (WGS) entry which is preliminary data.</text>
</comment>
<dbReference type="EMBL" id="BAAAYN010000002">
    <property type="protein sequence ID" value="GAA3382364.1"/>
    <property type="molecule type" value="Genomic_DNA"/>
</dbReference>
<evidence type="ECO:0000313" key="6">
    <source>
        <dbReference type="EMBL" id="GAA3382364.1"/>
    </source>
</evidence>
<feature type="active site" evidence="3">
    <location>
        <position position="240"/>
    </location>
</feature>
<evidence type="ECO:0000256" key="1">
    <source>
        <dbReference type="ARBA" id="ARBA00022563"/>
    </source>
</evidence>
<dbReference type="PRINTS" id="PR01575">
    <property type="entry name" value="FFH4HYDRLASE"/>
</dbReference>
<comment type="function">
    <text evidence="3">Catalyzes the hydrolysis of 10-formyltetrahydrofolate (formyl-FH4) to formate and tetrahydrofolate (FH4).</text>
</comment>
<dbReference type="InterPro" id="IPR041729">
    <property type="entry name" value="Formyl-FH4-Hydrolase_C"/>
</dbReference>
<dbReference type="CDD" id="cd04875">
    <property type="entry name" value="ACT_F4HF-DF"/>
    <property type="match status" value="1"/>
</dbReference>
<comment type="pathway">
    <text evidence="3">Purine metabolism; IMP biosynthesis via de novo pathway; formate from 10-formyl-5,6,7,8-tetrahydrofolate: step 1/1.</text>
</comment>
<dbReference type="PANTHER" id="PTHR42706">
    <property type="entry name" value="FORMYLTETRAHYDROFOLATE DEFORMYLASE"/>
    <property type="match status" value="1"/>
</dbReference>